<feature type="transmembrane region" description="Helical" evidence="10">
    <location>
        <begin position="339"/>
        <end position="363"/>
    </location>
</feature>
<evidence type="ECO:0000256" key="4">
    <source>
        <dbReference type="ARBA" id="ARBA00022448"/>
    </source>
</evidence>
<feature type="transmembrane region" description="Helical" evidence="10">
    <location>
        <begin position="167"/>
        <end position="192"/>
    </location>
</feature>
<dbReference type="PRINTS" id="PR00758">
    <property type="entry name" value="ARSENICPUMP"/>
</dbReference>
<evidence type="ECO:0000256" key="3">
    <source>
        <dbReference type="ARBA" id="ARBA00009843"/>
    </source>
</evidence>
<evidence type="ECO:0000256" key="5">
    <source>
        <dbReference type="ARBA" id="ARBA00022475"/>
    </source>
</evidence>
<dbReference type="AlphaFoldDB" id="A0A315ZTC1"/>
<comment type="caution">
    <text evidence="12">The sequence shown here is derived from an EMBL/GenBank/DDBJ whole genome shotgun (WGS) entry which is preliminary data.</text>
</comment>
<feature type="transmembrane region" description="Helical" evidence="10">
    <location>
        <begin position="84"/>
        <end position="115"/>
    </location>
</feature>
<comment type="similarity">
    <text evidence="2">Belongs to the ArsB family.</text>
</comment>
<evidence type="ECO:0000256" key="1">
    <source>
        <dbReference type="ARBA" id="ARBA00004651"/>
    </source>
</evidence>
<evidence type="ECO:0000256" key="8">
    <source>
        <dbReference type="ARBA" id="ARBA00022989"/>
    </source>
</evidence>
<keyword evidence="4" id="KW-0813">Transport</keyword>
<keyword evidence="9 10" id="KW-0472">Membrane</keyword>
<accession>A0A315ZTC1</accession>
<evidence type="ECO:0000313" key="12">
    <source>
        <dbReference type="EMBL" id="PWJ48128.1"/>
    </source>
</evidence>
<feature type="transmembrane region" description="Helical" evidence="10">
    <location>
        <begin position="12"/>
        <end position="34"/>
    </location>
</feature>
<dbReference type="GO" id="GO:0015105">
    <property type="term" value="F:arsenite transmembrane transporter activity"/>
    <property type="evidence" value="ECO:0007669"/>
    <property type="project" value="InterPro"/>
</dbReference>
<feature type="transmembrane region" description="Helical" evidence="10">
    <location>
        <begin position="213"/>
        <end position="230"/>
    </location>
</feature>
<evidence type="ECO:0000256" key="6">
    <source>
        <dbReference type="ARBA" id="ARBA00022692"/>
    </source>
</evidence>
<comment type="similarity">
    <text evidence="3">Belongs to the CitM (TC 2.A.11) transporter family.</text>
</comment>
<keyword evidence="5" id="KW-1003">Cell membrane</keyword>
<dbReference type="GO" id="GO:0005886">
    <property type="term" value="C:plasma membrane"/>
    <property type="evidence" value="ECO:0007669"/>
    <property type="project" value="UniProtKB-SubCell"/>
</dbReference>
<keyword evidence="7" id="KW-0059">Arsenical resistance</keyword>
<dbReference type="Proteomes" id="UP000245469">
    <property type="component" value="Unassembled WGS sequence"/>
</dbReference>
<dbReference type="Pfam" id="PF03600">
    <property type="entry name" value="CitMHS"/>
    <property type="match status" value="1"/>
</dbReference>
<protein>
    <submittedName>
        <fullName evidence="12">Arsenite efflux membrane protein ArsB</fullName>
    </submittedName>
</protein>
<dbReference type="EMBL" id="QGDQ01000032">
    <property type="protein sequence ID" value="PWJ48128.1"/>
    <property type="molecule type" value="Genomic_DNA"/>
</dbReference>
<dbReference type="InterPro" id="IPR004680">
    <property type="entry name" value="Cit_transptr-like_dom"/>
</dbReference>
<evidence type="ECO:0000256" key="7">
    <source>
        <dbReference type="ARBA" id="ARBA00022849"/>
    </source>
</evidence>
<evidence type="ECO:0000259" key="11">
    <source>
        <dbReference type="Pfam" id="PF03600"/>
    </source>
</evidence>
<dbReference type="InterPro" id="IPR000802">
    <property type="entry name" value="Arsenical_pump_ArsB"/>
</dbReference>
<feature type="transmembrane region" description="Helical" evidence="10">
    <location>
        <begin position="46"/>
        <end position="72"/>
    </location>
</feature>
<name>A0A315ZTC1_9ACTN</name>
<evidence type="ECO:0000256" key="9">
    <source>
        <dbReference type="ARBA" id="ARBA00023136"/>
    </source>
</evidence>
<keyword evidence="8 10" id="KW-1133">Transmembrane helix</keyword>
<keyword evidence="6 10" id="KW-0812">Transmembrane</keyword>
<evidence type="ECO:0000313" key="13">
    <source>
        <dbReference type="Proteomes" id="UP000245469"/>
    </source>
</evidence>
<keyword evidence="13" id="KW-1185">Reference proteome</keyword>
<sequence>MTRLWRWLPDGALVPLLAVVASVVVLITGALTLGQAGDLLGRTWSVLVFLLAAAVLAELAGKAGVFEVAAVWAARHGGGRTWRLWLLVVAIAVAATITLSLDTTAVLLTPVVLALARRTGAPASVGALLALTCAWLANTASLLLPVSNLTNLLALGVLEGGPAGGDVPAFVALTWRPAVVAIVATVVVLAVLHRKALRTGYSPPQPAEVSDPVLLKVAAAVVVLVLPALAIGLEPWAVAGTAALVLAAVFAVRKPAAMHPGMVPLPMAISVLGLFLVVEAFNQHGLTSVLASVAGDGEGFVELLRLAATSAAAANAVDNLPAYLALQPLLSPDDPLRTAAVLVGVNAGPLITPWGSLAVLLWARACRAENVPVQWGRFALQGLVLVPVVLVAAVGALVL</sequence>
<feature type="domain" description="Citrate transporter-like" evidence="11">
    <location>
        <begin position="14"/>
        <end position="330"/>
    </location>
</feature>
<feature type="transmembrane region" description="Helical" evidence="10">
    <location>
        <begin position="264"/>
        <end position="281"/>
    </location>
</feature>
<dbReference type="GO" id="GO:0046685">
    <property type="term" value="P:response to arsenic-containing substance"/>
    <property type="evidence" value="ECO:0007669"/>
    <property type="project" value="UniProtKB-KW"/>
</dbReference>
<dbReference type="PANTHER" id="PTHR43302">
    <property type="entry name" value="TRANSPORTER ARSB-RELATED"/>
    <property type="match status" value="1"/>
</dbReference>
<dbReference type="RefSeq" id="WP_211319751.1">
    <property type="nucleotide sequence ID" value="NZ_QGDQ01000032.1"/>
</dbReference>
<organism evidence="12 13">
    <name type="scientific">Quadrisphaera granulorum</name>
    <dbReference type="NCBI Taxonomy" id="317664"/>
    <lineage>
        <taxon>Bacteria</taxon>
        <taxon>Bacillati</taxon>
        <taxon>Actinomycetota</taxon>
        <taxon>Actinomycetes</taxon>
        <taxon>Kineosporiales</taxon>
        <taxon>Kineosporiaceae</taxon>
        <taxon>Quadrisphaera</taxon>
    </lineage>
</organism>
<evidence type="ECO:0000256" key="2">
    <source>
        <dbReference type="ARBA" id="ARBA00006433"/>
    </source>
</evidence>
<feature type="transmembrane region" description="Helical" evidence="10">
    <location>
        <begin position="236"/>
        <end position="252"/>
    </location>
</feature>
<gene>
    <name evidence="12" type="ORF">BXY45_1325</name>
</gene>
<reference evidence="12 13" key="1">
    <citation type="submission" date="2018-03" db="EMBL/GenBank/DDBJ databases">
        <title>Genomic Encyclopedia of Archaeal and Bacterial Type Strains, Phase II (KMG-II): from individual species to whole genera.</title>
        <authorList>
            <person name="Goeker M."/>
        </authorList>
    </citation>
    <scope>NUCLEOTIDE SEQUENCE [LARGE SCALE GENOMIC DNA]</scope>
    <source>
        <strain evidence="12 13">DSM 44889</strain>
    </source>
</reference>
<comment type="subcellular location">
    <subcellularLocation>
        <location evidence="1">Cell membrane</location>
        <topology evidence="1">Multi-pass membrane protein</topology>
    </subcellularLocation>
</comment>
<evidence type="ECO:0000256" key="10">
    <source>
        <dbReference type="SAM" id="Phobius"/>
    </source>
</evidence>
<proteinExistence type="inferred from homology"/>
<dbReference type="PANTHER" id="PTHR43302:SF5">
    <property type="entry name" value="TRANSPORTER ARSB-RELATED"/>
    <property type="match status" value="1"/>
</dbReference>
<feature type="transmembrane region" description="Helical" evidence="10">
    <location>
        <begin position="375"/>
        <end position="398"/>
    </location>
</feature>